<keyword evidence="1" id="KW-0378">Hydrolase</keyword>
<accession>A0A2S7T7P6</accession>
<dbReference type="CDD" id="cd07197">
    <property type="entry name" value="nitrilase"/>
    <property type="match status" value="1"/>
</dbReference>
<protein>
    <recommendedName>
        <fullName evidence="2">CN hydrolase domain-containing protein</fullName>
    </recommendedName>
</protein>
<name>A0A2S7T7P6_9FLAO</name>
<dbReference type="AlphaFoldDB" id="A0A2S7T7P6"/>
<evidence type="ECO:0000256" key="1">
    <source>
        <dbReference type="ARBA" id="ARBA00022801"/>
    </source>
</evidence>
<dbReference type="PANTHER" id="PTHR43674:SF2">
    <property type="entry name" value="BETA-UREIDOPROPIONASE"/>
    <property type="match status" value="1"/>
</dbReference>
<evidence type="ECO:0000259" key="2">
    <source>
        <dbReference type="PROSITE" id="PS50263"/>
    </source>
</evidence>
<evidence type="ECO:0000313" key="3">
    <source>
        <dbReference type="EMBL" id="PQJ15953.1"/>
    </source>
</evidence>
<comment type="caution">
    <text evidence="3">The sequence shown here is derived from an EMBL/GenBank/DDBJ whole genome shotgun (WGS) entry which is preliminary data.</text>
</comment>
<dbReference type="InterPro" id="IPR050345">
    <property type="entry name" value="Aliph_Amidase/BUP"/>
</dbReference>
<gene>
    <name evidence="3" type="ORF">BST99_09645</name>
</gene>
<dbReference type="PANTHER" id="PTHR43674">
    <property type="entry name" value="NITRILASE C965.09-RELATED"/>
    <property type="match status" value="1"/>
</dbReference>
<reference evidence="4" key="1">
    <citation type="submission" date="2016-11" db="EMBL/GenBank/DDBJ databases">
        <title>Trade-off between light-utilization and light-protection in marine flavobacteria.</title>
        <authorList>
            <person name="Kumagai Y."/>
            <person name="Yoshizawa S."/>
            <person name="Kogure K."/>
        </authorList>
    </citation>
    <scope>NUCLEOTIDE SEQUENCE [LARGE SCALE GENOMIC DNA]</scope>
    <source>
        <strain evidence="4">SG-18</strain>
    </source>
</reference>
<evidence type="ECO:0000313" key="4">
    <source>
        <dbReference type="Proteomes" id="UP000239366"/>
    </source>
</evidence>
<dbReference type="SUPFAM" id="SSF56317">
    <property type="entry name" value="Carbon-nitrogen hydrolase"/>
    <property type="match status" value="1"/>
</dbReference>
<dbReference type="Gene3D" id="3.60.110.10">
    <property type="entry name" value="Carbon-nitrogen hydrolase"/>
    <property type="match status" value="1"/>
</dbReference>
<dbReference type="EMBL" id="MQVX01000001">
    <property type="protein sequence ID" value="PQJ15953.1"/>
    <property type="molecule type" value="Genomic_DNA"/>
</dbReference>
<dbReference type="Pfam" id="PF00795">
    <property type="entry name" value="CN_hydrolase"/>
    <property type="match status" value="1"/>
</dbReference>
<dbReference type="InterPro" id="IPR036526">
    <property type="entry name" value="C-N_Hydrolase_sf"/>
</dbReference>
<dbReference type="OrthoDB" id="9803818at2"/>
<organism evidence="3 4">
    <name type="scientific">Aureicoccus marinus</name>
    <dbReference type="NCBI Taxonomy" id="754435"/>
    <lineage>
        <taxon>Bacteria</taxon>
        <taxon>Pseudomonadati</taxon>
        <taxon>Bacteroidota</taxon>
        <taxon>Flavobacteriia</taxon>
        <taxon>Flavobacteriales</taxon>
        <taxon>Flavobacteriaceae</taxon>
        <taxon>Aureicoccus</taxon>
    </lineage>
</organism>
<dbReference type="GO" id="GO:0050126">
    <property type="term" value="F:N-carbamoylputrescine amidase activity"/>
    <property type="evidence" value="ECO:0007669"/>
    <property type="project" value="TreeGrafter"/>
</dbReference>
<dbReference type="PROSITE" id="PS50263">
    <property type="entry name" value="CN_HYDROLASE"/>
    <property type="match status" value="1"/>
</dbReference>
<dbReference type="Proteomes" id="UP000239366">
    <property type="component" value="Unassembled WGS sequence"/>
</dbReference>
<keyword evidence="4" id="KW-1185">Reference proteome</keyword>
<feature type="domain" description="CN hydrolase" evidence="2">
    <location>
        <begin position="1"/>
        <end position="235"/>
    </location>
</feature>
<dbReference type="InterPro" id="IPR003010">
    <property type="entry name" value="C-N_Hydrolase"/>
</dbReference>
<sequence length="245" mass="27296">MKIASAQINSTVGHIQSNLEEHYRLIETAIAEGVELIAFPEMSITGYCREEGKEMAFTENDPRLDQLKQLATNGNIHIIAGAPILKLDKLYIGAFVIYPNKPMAIYTKQYLHDGEELYYASSRDFNPIIQLGQEKISLAICADINNEDHPRVSSKNGSTIYIPCIFYSKDGMGKGKELLGAYSKDYSLNILMSNYTGELWNMEAGGQSAFWTSHGKRCGHLDSSESGLLIAEKTGEEWTTNKRLA</sequence>
<dbReference type="RefSeq" id="WP_105001621.1">
    <property type="nucleotide sequence ID" value="NZ_MQVX01000001.1"/>
</dbReference>
<dbReference type="GO" id="GO:0033388">
    <property type="term" value="P:putrescine biosynthetic process from arginine"/>
    <property type="evidence" value="ECO:0007669"/>
    <property type="project" value="TreeGrafter"/>
</dbReference>
<proteinExistence type="predicted"/>